<dbReference type="FunFam" id="3.40.50.300:FF:000224">
    <property type="entry name" value="Energy-coupling factor transporter ATP-binding protein EcfA"/>
    <property type="match status" value="1"/>
</dbReference>
<evidence type="ECO:0000256" key="7">
    <source>
        <dbReference type="ARBA" id="ARBA00022967"/>
    </source>
</evidence>
<dbReference type="Pfam" id="PF00005">
    <property type="entry name" value="ABC_tran"/>
    <property type="match status" value="1"/>
</dbReference>
<protein>
    <submittedName>
        <fullName evidence="10">Energy-coupling factor ABC transporter ATP-binding protein</fullName>
    </submittedName>
</protein>
<evidence type="ECO:0000256" key="5">
    <source>
        <dbReference type="ARBA" id="ARBA00022741"/>
    </source>
</evidence>
<keyword evidence="8" id="KW-0472">Membrane</keyword>
<dbReference type="InterPro" id="IPR027417">
    <property type="entry name" value="P-loop_NTPase"/>
</dbReference>
<dbReference type="PROSITE" id="PS00211">
    <property type="entry name" value="ABC_TRANSPORTER_1"/>
    <property type="match status" value="1"/>
</dbReference>
<keyword evidence="6 10" id="KW-0067">ATP-binding</keyword>
<keyword evidence="5" id="KW-0547">Nucleotide-binding</keyword>
<keyword evidence="7" id="KW-1278">Translocase</keyword>
<dbReference type="RefSeq" id="WP_268607760.1">
    <property type="nucleotide sequence ID" value="NZ_CP113797.1"/>
</dbReference>
<evidence type="ECO:0000256" key="6">
    <source>
        <dbReference type="ARBA" id="ARBA00022840"/>
    </source>
</evidence>
<dbReference type="PANTHER" id="PTHR43553">
    <property type="entry name" value="HEAVY METAL TRANSPORTER"/>
    <property type="match status" value="1"/>
</dbReference>
<dbReference type="GO" id="GO:0043190">
    <property type="term" value="C:ATP-binding cassette (ABC) transporter complex"/>
    <property type="evidence" value="ECO:0007669"/>
    <property type="project" value="TreeGrafter"/>
</dbReference>
<comment type="subcellular location">
    <subcellularLocation>
        <location evidence="1">Cell membrane</location>
    </subcellularLocation>
</comment>
<accession>A0A9E8Z8B4</accession>
<evidence type="ECO:0000256" key="4">
    <source>
        <dbReference type="ARBA" id="ARBA00022475"/>
    </source>
</evidence>
<dbReference type="SMART" id="SM00382">
    <property type="entry name" value="AAA"/>
    <property type="match status" value="1"/>
</dbReference>
<name>A0A9E8Z8B4_9CYAN</name>
<dbReference type="AlphaFoldDB" id="A0A9E8Z8B4"/>
<dbReference type="Gene3D" id="3.40.50.300">
    <property type="entry name" value="P-loop containing nucleotide triphosphate hydrolases"/>
    <property type="match status" value="1"/>
</dbReference>
<dbReference type="GO" id="GO:0005524">
    <property type="term" value="F:ATP binding"/>
    <property type="evidence" value="ECO:0007669"/>
    <property type="project" value="UniProtKB-KW"/>
</dbReference>
<sequence length="253" mass="28291">MQIRSSQQFTDSPSIDPTIAITDLCFSYPDNPDVLRHITLNICQGDRVGLIGYNGCGKTTLFLLICGVLTPSSGEIRLLNQRVRPGTFYPEIGLVFQNPDDQLFSASVWDDVAFAPQNMGLLDDEVHQRVTEALAITGVQELATRPPHHLSGGQKRMVAIAGILAMRPQIIIYDEPTANLDLRARRRLIQFLQQSQETLLIASHDLEFVLEVCDRVVLMDEGQIVADGNPRQLMSDIELMEKHGLERPYSLRP</sequence>
<feature type="domain" description="ABC transporter" evidence="9">
    <location>
        <begin position="19"/>
        <end position="246"/>
    </location>
</feature>
<keyword evidence="4" id="KW-1003">Cell membrane</keyword>
<dbReference type="PANTHER" id="PTHR43553:SF24">
    <property type="entry name" value="ENERGY-COUPLING FACTOR TRANSPORTER ATP-BINDING PROTEIN ECFA1"/>
    <property type="match status" value="1"/>
</dbReference>
<comment type="similarity">
    <text evidence="2">Belongs to the ABC transporter superfamily.</text>
</comment>
<dbReference type="Proteomes" id="UP001163152">
    <property type="component" value="Chromosome"/>
</dbReference>
<gene>
    <name evidence="10" type="ORF">OXH18_14240</name>
</gene>
<dbReference type="PROSITE" id="PS50893">
    <property type="entry name" value="ABC_TRANSPORTER_2"/>
    <property type="match status" value="1"/>
</dbReference>
<dbReference type="InterPro" id="IPR017871">
    <property type="entry name" value="ABC_transporter-like_CS"/>
</dbReference>
<evidence type="ECO:0000256" key="2">
    <source>
        <dbReference type="ARBA" id="ARBA00005417"/>
    </source>
</evidence>
<evidence type="ECO:0000313" key="11">
    <source>
        <dbReference type="Proteomes" id="UP001163152"/>
    </source>
</evidence>
<dbReference type="InterPro" id="IPR050095">
    <property type="entry name" value="ECF_ABC_transporter_ATP-bd"/>
</dbReference>
<organism evidence="10 11">
    <name type="scientific">Thermocoleostomius sinensis A174</name>
    <dbReference type="NCBI Taxonomy" id="2016057"/>
    <lineage>
        <taxon>Bacteria</taxon>
        <taxon>Bacillati</taxon>
        <taxon>Cyanobacteriota</taxon>
        <taxon>Cyanophyceae</taxon>
        <taxon>Oculatellales</taxon>
        <taxon>Oculatellaceae</taxon>
        <taxon>Thermocoleostomius</taxon>
    </lineage>
</organism>
<evidence type="ECO:0000313" key="10">
    <source>
        <dbReference type="EMBL" id="WAL58345.1"/>
    </source>
</evidence>
<dbReference type="EMBL" id="CP113797">
    <property type="protein sequence ID" value="WAL58345.1"/>
    <property type="molecule type" value="Genomic_DNA"/>
</dbReference>
<evidence type="ECO:0000256" key="1">
    <source>
        <dbReference type="ARBA" id="ARBA00004236"/>
    </source>
</evidence>
<evidence type="ECO:0000256" key="3">
    <source>
        <dbReference type="ARBA" id="ARBA00022448"/>
    </source>
</evidence>
<keyword evidence="3" id="KW-0813">Transport</keyword>
<keyword evidence="11" id="KW-1185">Reference proteome</keyword>
<dbReference type="InterPro" id="IPR015856">
    <property type="entry name" value="ABC_transpr_CbiO/EcfA_su"/>
</dbReference>
<dbReference type="KEGG" id="tsin:OXH18_14240"/>
<dbReference type="SUPFAM" id="SSF52540">
    <property type="entry name" value="P-loop containing nucleoside triphosphate hydrolases"/>
    <property type="match status" value="1"/>
</dbReference>
<dbReference type="GO" id="GO:0016887">
    <property type="term" value="F:ATP hydrolysis activity"/>
    <property type="evidence" value="ECO:0007669"/>
    <property type="project" value="InterPro"/>
</dbReference>
<dbReference type="GO" id="GO:0042626">
    <property type="term" value="F:ATPase-coupled transmembrane transporter activity"/>
    <property type="evidence" value="ECO:0007669"/>
    <property type="project" value="TreeGrafter"/>
</dbReference>
<proteinExistence type="inferred from homology"/>
<reference evidence="10" key="1">
    <citation type="submission" date="2022-12" db="EMBL/GenBank/DDBJ databases">
        <title>Polyphasic identification of a Novel Hot-Spring Cyanobacterium Ocullathermofonsia sinensis gen nov. sp. nov. and Genomic Insights on its Adaptations to the Thermal Habitat.</title>
        <authorList>
            <person name="Daroch M."/>
            <person name="Tang J."/>
            <person name="Jiang Y."/>
        </authorList>
    </citation>
    <scope>NUCLEOTIDE SEQUENCE</scope>
    <source>
        <strain evidence="10">PKUAC-SCTA174</strain>
    </source>
</reference>
<evidence type="ECO:0000256" key="8">
    <source>
        <dbReference type="ARBA" id="ARBA00023136"/>
    </source>
</evidence>
<evidence type="ECO:0000259" key="9">
    <source>
        <dbReference type="PROSITE" id="PS50893"/>
    </source>
</evidence>
<dbReference type="InterPro" id="IPR003593">
    <property type="entry name" value="AAA+_ATPase"/>
</dbReference>
<dbReference type="InterPro" id="IPR003439">
    <property type="entry name" value="ABC_transporter-like_ATP-bd"/>
</dbReference>
<dbReference type="CDD" id="cd03225">
    <property type="entry name" value="ABC_cobalt_CbiO_domain1"/>
    <property type="match status" value="1"/>
</dbReference>